<dbReference type="OrthoDB" id="1447436at2"/>
<dbReference type="Proteomes" id="UP000596202">
    <property type="component" value="Chromosome"/>
</dbReference>
<evidence type="ECO:0000313" key="1">
    <source>
        <dbReference type="EMBL" id="QQU01321.1"/>
    </source>
</evidence>
<accession>A0A9Q7E921</accession>
<dbReference type="AlphaFoldDB" id="A0A9Q7E921"/>
<proteinExistence type="predicted"/>
<evidence type="ECO:0000313" key="2">
    <source>
        <dbReference type="Proteomes" id="UP000596202"/>
    </source>
</evidence>
<dbReference type="RefSeq" id="WP_002991780.1">
    <property type="nucleotide sequence ID" value="NZ_CP068108.1"/>
</dbReference>
<protein>
    <submittedName>
        <fullName evidence="1">Uncharacterized protein</fullName>
    </submittedName>
</protein>
<dbReference type="GeneID" id="93527225"/>
<reference evidence="1 2" key="1">
    <citation type="submission" date="2021-01" db="EMBL/GenBank/DDBJ databases">
        <title>FDA dAtabase for Regulatory Grade micrObial Sequences (FDA-ARGOS): Supporting development and validation of Infectious Disease Dx tests.</title>
        <authorList>
            <person name="Sproer C."/>
            <person name="Gronow S."/>
            <person name="Severitt S."/>
            <person name="Schroder I."/>
            <person name="Tallon L."/>
            <person name="Sadzewicz L."/>
            <person name="Zhao X."/>
            <person name="Boylan J."/>
            <person name="Ott S."/>
            <person name="Bowen H."/>
            <person name="Vavikolanu K."/>
            <person name="Mehta A."/>
            <person name="Aluvathingal J."/>
            <person name="Nadendla S."/>
            <person name="Lowell S."/>
            <person name="Myers T."/>
            <person name="Yan Y."/>
            <person name="Sichtig H."/>
        </authorList>
    </citation>
    <scope>NUCLEOTIDE SEQUENCE [LARGE SCALE GENOMIC DNA]</scope>
    <source>
        <strain evidence="1 2">FDAARGOS_1131</strain>
    </source>
</reference>
<sequence>MKKKIEYSFDDEPISKFCYDLDTQKIEINFRGYYDLIKDVYINASCIWVLKDWEYAKIKVGDDPNRYELANHLGIFSLILYMKYNDDQELEMLVITVDNKYITLIFKEPKLSLKINNNIL</sequence>
<dbReference type="EMBL" id="CP068108">
    <property type="protein sequence ID" value="QQU01321.1"/>
    <property type="molecule type" value="Genomic_DNA"/>
</dbReference>
<organism evidence="1 2">
    <name type="scientific">Myroides odoratus</name>
    <name type="common">Flavobacterium odoratum</name>
    <dbReference type="NCBI Taxonomy" id="256"/>
    <lineage>
        <taxon>Bacteria</taxon>
        <taxon>Pseudomonadati</taxon>
        <taxon>Bacteroidota</taxon>
        <taxon>Flavobacteriia</taxon>
        <taxon>Flavobacteriales</taxon>
        <taxon>Flavobacteriaceae</taxon>
        <taxon>Myroides</taxon>
    </lineage>
</organism>
<name>A0A9Q7E921_MYROD</name>
<gene>
    <name evidence="1" type="ORF">I6I88_06135</name>
</gene>